<dbReference type="SUPFAM" id="SSF50447">
    <property type="entry name" value="Translation proteins"/>
    <property type="match status" value="1"/>
</dbReference>
<evidence type="ECO:0000313" key="9">
    <source>
        <dbReference type="Proteomes" id="UP000179807"/>
    </source>
</evidence>
<feature type="compositionally biased region" description="Acidic residues" evidence="6">
    <location>
        <begin position="99"/>
        <end position="110"/>
    </location>
</feature>
<feature type="compositionally biased region" description="Polar residues" evidence="6">
    <location>
        <begin position="15"/>
        <end position="27"/>
    </location>
</feature>
<evidence type="ECO:0000313" key="8">
    <source>
        <dbReference type="EMBL" id="OHT00250.1"/>
    </source>
</evidence>
<dbReference type="RefSeq" id="XP_068353386.1">
    <property type="nucleotide sequence ID" value="XM_068508863.1"/>
</dbReference>
<dbReference type="InterPro" id="IPR027417">
    <property type="entry name" value="P-loop_NTPase"/>
</dbReference>
<dbReference type="Gene3D" id="3.40.50.300">
    <property type="entry name" value="P-loop containing nucleotide triphosphate hydrolases"/>
    <property type="match status" value="1"/>
</dbReference>
<keyword evidence="9" id="KW-1185">Reference proteome</keyword>
<dbReference type="GeneID" id="94843567"/>
<keyword evidence="5" id="KW-0342">GTP-binding</keyword>
<dbReference type="InterPro" id="IPR004161">
    <property type="entry name" value="EFTu-like_2"/>
</dbReference>
<evidence type="ECO:0000259" key="7">
    <source>
        <dbReference type="PROSITE" id="PS51722"/>
    </source>
</evidence>
<dbReference type="Proteomes" id="UP000179807">
    <property type="component" value="Unassembled WGS sequence"/>
</dbReference>
<dbReference type="Pfam" id="PF03144">
    <property type="entry name" value="GTP_EFTU_D2"/>
    <property type="match status" value="1"/>
</dbReference>
<evidence type="ECO:0000256" key="5">
    <source>
        <dbReference type="ARBA" id="ARBA00023134"/>
    </source>
</evidence>
<sequence>MNLKIERPKAKTGGLQINLSTGKTLNIQKPAKLDIKIGNQANTQPPPPAEQPPAEKPKEEPKPVEQPKEEPKPKEEKPKEHSKPKEEKVKPKEELKPAEDDDYDEEEEEFKGEVLDESRKKTINLVFIGHVDAGKSTLCGHLLFEAGIVDQRTIEKYQKEAQAKGRQSWYFSWVMDLADTERAKGKTEEVGVAHFETEAHKYTVLDAPGHRSYVPQMIGGAVQADVAVLVISARTGEFESGFEKGGQTSEHLLIAKTAGVRYVICVINKMDDPTVNWSKERYDQIREKFNPFITREIGFKPDQFIYIPIAALGGGNLKEKATADAPWYTGPTLFEALDQVPMPPRNDTDAFRLPVIDRYKTKHLYAMGKIEKGVIHEGQNIIVMPSGAKGTVAGIFDDETKIRTGVPGDNIRVHLAGIDLADISSGSVVCLENNPCSFAEKAIVKLRFTPSAPNFITSGFVSMCHIHTEIVQVTFDRLIAVTGPKPEKNPKFVRAGQMVQCILKFDKPICIETFANFPQLGRFIIRHEGFTIAVGVVEKLPKGK</sequence>
<dbReference type="Gene3D" id="2.40.30.10">
    <property type="entry name" value="Translation factors"/>
    <property type="match status" value="2"/>
</dbReference>
<keyword evidence="3" id="KW-0963">Cytoplasm</keyword>
<evidence type="ECO:0000256" key="2">
    <source>
        <dbReference type="ARBA" id="ARBA00007249"/>
    </source>
</evidence>
<evidence type="ECO:0000256" key="4">
    <source>
        <dbReference type="ARBA" id="ARBA00022741"/>
    </source>
</evidence>
<dbReference type="GO" id="GO:0005525">
    <property type="term" value="F:GTP binding"/>
    <property type="evidence" value="ECO:0007669"/>
    <property type="project" value="UniProtKB-KW"/>
</dbReference>
<dbReference type="InterPro" id="IPR054696">
    <property type="entry name" value="GTP-eEF1A_C"/>
</dbReference>
<name>A0A1J4JNG7_9EUKA</name>
<evidence type="ECO:0000256" key="6">
    <source>
        <dbReference type="SAM" id="MobiDB-lite"/>
    </source>
</evidence>
<dbReference type="FunFam" id="3.40.50.300:FF:001202">
    <property type="entry name" value="Translation elongation factor EF-1 subunit alpha"/>
    <property type="match status" value="1"/>
</dbReference>
<accession>A0A1J4JNG7</accession>
<protein>
    <submittedName>
        <fullName evidence="8">Eukaryotic release factor 3 GTPase subunit</fullName>
    </submittedName>
</protein>
<dbReference type="PROSITE" id="PS51722">
    <property type="entry name" value="G_TR_2"/>
    <property type="match status" value="1"/>
</dbReference>
<dbReference type="CDD" id="cd01883">
    <property type="entry name" value="EF1_alpha"/>
    <property type="match status" value="1"/>
</dbReference>
<dbReference type="Pfam" id="PF22594">
    <property type="entry name" value="GTP-eEF1A_C"/>
    <property type="match status" value="1"/>
</dbReference>
<dbReference type="VEuPathDB" id="TrichDB:TRFO_33069"/>
<dbReference type="GO" id="GO:0003924">
    <property type="term" value="F:GTPase activity"/>
    <property type="evidence" value="ECO:0007669"/>
    <property type="project" value="InterPro"/>
</dbReference>
<dbReference type="InterPro" id="IPR000795">
    <property type="entry name" value="T_Tr_GTP-bd_dom"/>
</dbReference>
<evidence type="ECO:0000256" key="3">
    <source>
        <dbReference type="ARBA" id="ARBA00022490"/>
    </source>
</evidence>
<evidence type="ECO:0000256" key="1">
    <source>
        <dbReference type="ARBA" id="ARBA00004496"/>
    </source>
</evidence>
<comment type="subcellular location">
    <subcellularLocation>
        <location evidence="1">Cytoplasm</location>
    </subcellularLocation>
</comment>
<comment type="similarity">
    <text evidence="2">Belongs to the TRAFAC class translation factor GTPase superfamily. Classic translation factor GTPase family. EF-Tu/EF-1A subfamily.</text>
</comment>
<dbReference type="Pfam" id="PF00009">
    <property type="entry name" value="GTP_EFTU"/>
    <property type="match status" value="1"/>
</dbReference>
<dbReference type="FunFam" id="2.40.30.10:FF:000020">
    <property type="entry name" value="Translation elongation factor EF-1"/>
    <property type="match status" value="1"/>
</dbReference>
<dbReference type="PANTHER" id="PTHR23115">
    <property type="entry name" value="TRANSLATION FACTOR"/>
    <property type="match status" value="1"/>
</dbReference>
<dbReference type="CDD" id="cd03704">
    <property type="entry name" value="eRF3_C_III"/>
    <property type="match status" value="1"/>
</dbReference>
<dbReference type="EMBL" id="MLAK01000963">
    <property type="protein sequence ID" value="OHT00250.1"/>
    <property type="molecule type" value="Genomic_DNA"/>
</dbReference>
<dbReference type="InterPro" id="IPR009001">
    <property type="entry name" value="Transl_elong_EF1A/Init_IF2_C"/>
</dbReference>
<dbReference type="InterPro" id="IPR050100">
    <property type="entry name" value="TRAFAC_GTPase_members"/>
</dbReference>
<comment type="caution">
    <text evidence="8">The sequence shown here is derived from an EMBL/GenBank/DDBJ whole genome shotgun (WGS) entry which is preliminary data.</text>
</comment>
<feature type="compositionally biased region" description="Basic and acidic residues" evidence="6">
    <location>
        <begin position="53"/>
        <end position="98"/>
    </location>
</feature>
<dbReference type="SUPFAM" id="SSF52540">
    <property type="entry name" value="P-loop containing nucleoside triphosphate hydrolases"/>
    <property type="match status" value="1"/>
</dbReference>
<feature type="region of interest" description="Disordered" evidence="6">
    <location>
        <begin position="1"/>
        <end position="114"/>
    </location>
</feature>
<dbReference type="InterPro" id="IPR009000">
    <property type="entry name" value="Transl_B-barrel_sf"/>
</dbReference>
<dbReference type="PRINTS" id="PR00315">
    <property type="entry name" value="ELONGATNFCT"/>
</dbReference>
<dbReference type="SUPFAM" id="SSF50465">
    <property type="entry name" value="EF-Tu/eEF-1alpha/eIF2-gamma C-terminal domain"/>
    <property type="match status" value="1"/>
</dbReference>
<gene>
    <name evidence="8" type="ORF">TRFO_33069</name>
</gene>
<dbReference type="OrthoDB" id="342024at2759"/>
<organism evidence="8 9">
    <name type="scientific">Tritrichomonas foetus</name>
    <dbReference type="NCBI Taxonomy" id="1144522"/>
    <lineage>
        <taxon>Eukaryota</taxon>
        <taxon>Metamonada</taxon>
        <taxon>Parabasalia</taxon>
        <taxon>Tritrichomonadida</taxon>
        <taxon>Tritrichomonadidae</taxon>
        <taxon>Tritrichomonas</taxon>
    </lineage>
</organism>
<proteinExistence type="inferred from homology"/>
<dbReference type="AlphaFoldDB" id="A0A1J4JNG7"/>
<keyword evidence="4" id="KW-0547">Nucleotide-binding</keyword>
<dbReference type="GO" id="GO:0005737">
    <property type="term" value="C:cytoplasm"/>
    <property type="evidence" value="ECO:0007669"/>
    <property type="project" value="UniProtKB-SubCell"/>
</dbReference>
<reference evidence="8" key="1">
    <citation type="submission" date="2016-10" db="EMBL/GenBank/DDBJ databases">
        <authorList>
            <person name="Benchimol M."/>
            <person name="Almeida L.G."/>
            <person name="Vasconcelos A.T."/>
            <person name="Perreira-Neves A."/>
            <person name="Rosa I.A."/>
            <person name="Tasca T."/>
            <person name="Bogo M.R."/>
            <person name="de Souza W."/>
        </authorList>
    </citation>
    <scope>NUCLEOTIDE SEQUENCE [LARGE SCALE GENOMIC DNA]</scope>
    <source>
        <strain evidence="8">K</strain>
    </source>
</reference>
<feature type="domain" description="Tr-type G" evidence="7">
    <location>
        <begin position="120"/>
        <end position="345"/>
    </location>
</feature>